<accession>A0A9N9QNG8</accession>
<dbReference type="PANTHER" id="PTHR21331:SF2">
    <property type="entry name" value="BRCA1-ASSOCIATED ATM ACTIVATOR 1"/>
    <property type="match status" value="1"/>
</dbReference>
<keyword evidence="2" id="KW-0963">Cytoplasm</keyword>
<proteinExistence type="inferred from homology"/>
<organism evidence="4 5">
    <name type="scientific">Ceutorhynchus assimilis</name>
    <name type="common">cabbage seed weevil</name>
    <dbReference type="NCBI Taxonomy" id="467358"/>
    <lineage>
        <taxon>Eukaryota</taxon>
        <taxon>Metazoa</taxon>
        <taxon>Ecdysozoa</taxon>
        <taxon>Arthropoda</taxon>
        <taxon>Hexapoda</taxon>
        <taxon>Insecta</taxon>
        <taxon>Pterygota</taxon>
        <taxon>Neoptera</taxon>
        <taxon>Endopterygota</taxon>
        <taxon>Coleoptera</taxon>
        <taxon>Polyphaga</taxon>
        <taxon>Cucujiformia</taxon>
        <taxon>Curculionidae</taxon>
        <taxon>Ceutorhynchinae</taxon>
        <taxon>Ceutorhynchus</taxon>
    </lineage>
</organism>
<dbReference type="GO" id="GO:0008283">
    <property type="term" value="P:cell population proliferation"/>
    <property type="evidence" value="ECO:0007669"/>
    <property type="project" value="InterPro"/>
</dbReference>
<evidence type="ECO:0000256" key="1">
    <source>
        <dbReference type="ARBA" id="ARBA00004496"/>
    </source>
</evidence>
<gene>
    <name evidence="4" type="ORF">CEUTPL_LOCUS7096</name>
</gene>
<dbReference type="OrthoDB" id="10057956at2759"/>
<reference evidence="4" key="1">
    <citation type="submission" date="2022-01" db="EMBL/GenBank/DDBJ databases">
        <authorList>
            <person name="King R."/>
        </authorList>
    </citation>
    <scope>NUCLEOTIDE SEQUENCE</scope>
</reference>
<dbReference type="SUPFAM" id="SSF48371">
    <property type="entry name" value="ARM repeat"/>
    <property type="match status" value="1"/>
</dbReference>
<evidence type="ECO:0000256" key="2">
    <source>
        <dbReference type="ARBA" id="ARBA00022490"/>
    </source>
</evidence>
<dbReference type="Gene3D" id="1.25.10.10">
    <property type="entry name" value="Leucine-rich Repeat Variant"/>
    <property type="match status" value="1"/>
</dbReference>
<protein>
    <submittedName>
        <fullName evidence="4">Uncharacterized protein</fullName>
    </submittedName>
</protein>
<evidence type="ECO:0000313" key="4">
    <source>
        <dbReference type="EMBL" id="CAG9766514.1"/>
    </source>
</evidence>
<dbReference type="GO" id="GO:0005737">
    <property type="term" value="C:cytoplasm"/>
    <property type="evidence" value="ECO:0007669"/>
    <property type="project" value="UniProtKB-SubCell"/>
</dbReference>
<keyword evidence="5" id="KW-1185">Reference proteome</keyword>
<dbReference type="GO" id="GO:0006974">
    <property type="term" value="P:DNA damage response"/>
    <property type="evidence" value="ECO:0007669"/>
    <property type="project" value="InterPro"/>
</dbReference>
<dbReference type="GO" id="GO:0005634">
    <property type="term" value="C:nucleus"/>
    <property type="evidence" value="ECO:0007669"/>
    <property type="project" value="TreeGrafter"/>
</dbReference>
<dbReference type="PANTHER" id="PTHR21331">
    <property type="entry name" value="BRCA1-ASSOCIATED ATM ACTIVATOR 1"/>
    <property type="match status" value="1"/>
</dbReference>
<evidence type="ECO:0000256" key="3">
    <source>
        <dbReference type="ARBA" id="ARBA00061308"/>
    </source>
</evidence>
<dbReference type="InterPro" id="IPR011989">
    <property type="entry name" value="ARM-like"/>
</dbReference>
<name>A0A9N9QNG8_9CUCU</name>
<evidence type="ECO:0000313" key="5">
    <source>
        <dbReference type="Proteomes" id="UP001152799"/>
    </source>
</evidence>
<comment type="similarity">
    <text evidence="3">Belongs to the BRAT1 family.</text>
</comment>
<comment type="subcellular location">
    <subcellularLocation>
        <location evidence="1">Cytoplasm</location>
    </subcellularLocation>
</comment>
<dbReference type="InterPro" id="IPR016024">
    <property type="entry name" value="ARM-type_fold"/>
</dbReference>
<dbReference type="EMBL" id="OU892279">
    <property type="protein sequence ID" value="CAG9766514.1"/>
    <property type="molecule type" value="Genomic_DNA"/>
</dbReference>
<dbReference type="InterPro" id="IPR038904">
    <property type="entry name" value="BRAT1"/>
</dbReference>
<dbReference type="Proteomes" id="UP001152799">
    <property type="component" value="Chromosome 3"/>
</dbReference>
<sequence>MDVESTSRASRSNKRKTFKMDWEIAENDEWNQYFQNALQVDSRLDYKENSTCYNYSENGIEFEVTEQERQRYISFLSKIPELYTKLQCWPNNDQKLTALSIAAYVSQNEKIFVQLNSSGTYKALVQMAETAKSTTSSTVKVRYMDMLCSVFEHDAGLRWSLENKYWMEIYDLVVQCQRNGCELAEKMYTLLTKFLQNTTRKAPKVCVYVIKQMTHTLISIAHKNYTKTKKQPSDLLLPNEYKTLSATLPCLVEILERLLASQTAETLKYFTKLQVREACDTLAILSGDGDFSLQLNRIMVILSFFEMTELFDGIKVVKHDPIALSGFLRIVDRELKKEHLEAIFELYYYAQKYWKNVSSKMPQYFLKGKPVDIEDELMSFQVEPLVIIGEKILGVPQTSEEELRKCYLSDLLNIYSADCLQLGYEIRKLLNKVPLKCEITALKCLIKSKPLYSRQNLALVFQSLTYSLRDFIKYVKRNPELGQLEGDQSLAEALLDAILVYLENFDLSWRETIGSIELTNLVHNFLYYSTRWTPEVVLKALKALNITITKNMTPSMALLVDNVPNSTILDLGSMLFNKCFSNDPKVRDAALTVTCTICQKVNKGFTSFKVILLESLNQHLILNMALTDYDPWVRATALKCLQEMIVMEELGGTLLNSDFIDKILQLVSKEQEPMVLREALTLIRQIYQCEFNSETDNFKIYQVITKVALREKNPDVQEQAVKFWDNVIRKCLEKQGMFDDVFPSVIFSKELKKIIRLDDKEIRKRLCQTLDYMSKRGCFSIFQQILENENTPKQVFSTTVGIITKLLRLLQQYEVTPEFILFNQTYPNLWSVQSNTIQSPSNIEDDHSMQELVEETVMEMINGRLSFNQMTLMGSGAFTPERDSERSFGQVSTVDFMDFIYRKLPYLTNIEV</sequence>
<dbReference type="AlphaFoldDB" id="A0A9N9QNG8"/>